<evidence type="ECO:0000256" key="6">
    <source>
        <dbReference type="ARBA" id="ARBA00023133"/>
    </source>
</evidence>
<dbReference type="Pfam" id="PF01040">
    <property type="entry name" value="UbiA"/>
    <property type="match status" value="1"/>
</dbReference>
<evidence type="ECO:0000256" key="5">
    <source>
        <dbReference type="ARBA" id="ARBA00022989"/>
    </source>
</evidence>
<feature type="transmembrane region" description="Helical" evidence="9">
    <location>
        <begin position="143"/>
        <end position="162"/>
    </location>
</feature>
<dbReference type="InterPro" id="IPR030470">
    <property type="entry name" value="UbiA_prenylTrfase_CS"/>
</dbReference>
<comment type="miscellaneous">
    <text evidence="9">Carbon 2 of the heme B porphyrin ring is defined according to the Fischer nomenclature.</text>
</comment>
<keyword evidence="3 9" id="KW-0808">Transferase</keyword>
<evidence type="ECO:0000256" key="7">
    <source>
        <dbReference type="ARBA" id="ARBA00023136"/>
    </source>
</evidence>
<dbReference type="GO" id="GO:0006784">
    <property type="term" value="P:heme A biosynthetic process"/>
    <property type="evidence" value="ECO:0007669"/>
    <property type="project" value="TreeGrafter"/>
</dbReference>
<accession>A0A090WBV4</accession>
<feature type="transmembrane region" description="Helical" evidence="9">
    <location>
        <begin position="49"/>
        <end position="70"/>
    </location>
</feature>
<dbReference type="AlphaFoldDB" id="A0A090WBV4"/>
<keyword evidence="6 9" id="KW-0350">Heme biosynthesis</keyword>
<evidence type="ECO:0000313" key="11">
    <source>
        <dbReference type="Proteomes" id="UP000029647"/>
    </source>
</evidence>
<protein>
    <recommendedName>
        <fullName evidence="9">Protoheme IX farnesyltransferase</fullName>
        <ecNumber evidence="9">2.5.1.141</ecNumber>
    </recommendedName>
    <alternativeName>
        <fullName evidence="9">Heme B farnesyltransferase</fullName>
    </alternativeName>
    <alternativeName>
        <fullName evidence="9">Heme O synthase</fullName>
    </alternativeName>
</protein>
<evidence type="ECO:0000256" key="8">
    <source>
        <dbReference type="ARBA" id="ARBA00047690"/>
    </source>
</evidence>
<evidence type="ECO:0000313" key="10">
    <source>
        <dbReference type="EMBL" id="GAL73708.1"/>
    </source>
</evidence>
<evidence type="ECO:0000256" key="4">
    <source>
        <dbReference type="ARBA" id="ARBA00022692"/>
    </source>
</evidence>
<dbReference type="Proteomes" id="UP000029647">
    <property type="component" value="Unassembled WGS sequence"/>
</dbReference>
<reference evidence="10 11" key="1">
    <citation type="journal article" date="2014" name="Genome Announc.">
        <title>Draft Genome Sequences of Marine Flavobacterium Nonlabens Strains NR17, NR24, NR27, NR32, NR33, and Ara13.</title>
        <authorList>
            <person name="Nakanishi M."/>
            <person name="Meirelles P."/>
            <person name="Suzuki R."/>
            <person name="Takatani N."/>
            <person name="Mino S."/>
            <person name="Suda W."/>
            <person name="Oshima K."/>
            <person name="Hattori M."/>
            <person name="Ohkuma M."/>
            <person name="Hosokawa M."/>
            <person name="Miyashita K."/>
            <person name="Thompson F.L."/>
            <person name="Niwa A."/>
            <person name="Sawabe T."/>
            <person name="Sawabe T."/>
        </authorList>
    </citation>
    <scope>NUCLEOTIDE SEQUENCE [LARGE SCALE GENOMIC DNA]</scope>
    <source>
        <strain evidence="11">JCM19275</strain>
    </source>
</reference>
<proteinExistence type="inferred from homology"/>
<keyword evidence="7 9" id="KW-0472">Membrane</keyword>
<evidence type="ECO:0000256" key="3">
    <source>
        <dbReference type="ARBA" id="ARBA00022679"/>
    </source>
</evidence>
<dbReference type="GO" id="GO:0048034">
    <property type="term" value="P:heme O biosynthetic process"/>
    <property type="evidence" value="ECO:0007669"/>
    <property type="project" value="UniProtKB-UniRule"/>
</dbReference>
<feature type="transmembrane region" description="Helical" evidence="9">
    <location>
        <begin position="174"/>
        <end position="192"/>
    </location>
</feature>
<dbReference type="EMBL" id="BBNT01000001">
    <property type="protein sequence ID" value="GAL73708.1"/>
    <property type="molecule type" value="Genomic_DNA"/>
</dbReference>
<comment type="caution">
    <text evidence="10">The sequence shown here is derived from an EMBL/GenBank/DDBJ whole genome shotgun (WGS) entry which is preliminary data.</text>
</comment>
<dbReference type="CDD" id="cd13957">
    <property type="entry name" value="PT_UbiA_Cox10"/>
    <property type="match status" value="1"/>
</dbReference>
<comment type="pathway">
    <text evidence="9">Porphyrin-containing compound metabolism; heme O biosynthesis; heme O from protoheme: step 1/1.</text>
</comment>
<dbReference type="GO" id="GO:0005886">
    <property type="term" value="C:plasma membrane"/>
    <property type="evidence" value="ECO:0007669"/>
    <property type="project" value="UniProtKB-SubCell"/>
</dbReference>
<dbReference type="HAMAP" id="MF_00154">
    <property type="entry name" value="CyoE_CtaB"/>
    <property type="match status" value="1"/>
</dbReference>
<gene>
    <name evidence="9" type="primary">ctaB</name>
    <name evidence="10" type="ORF">JCM19275_2555</name>
</gene>
<dbReference type="InterPro" id="IPR000537">
    <property type="entry name" value="UbiA_prenyltransferase"/>
</dbReference>
<comment type="catalytic activity">
    <reaction evidence="8 9">
        <text>heme b + (2E,6E)-farnesyl diphosphate + H2O = Fe(II)-heme o + diphosphate</text>
        <dbReference type="Rhea" id="RHEA:28070"/>
        <dbReference type="ChEBI" id="CHEBI:15377"/>
        <dbReference type="ChEBI" id="CHEBI:33019"/>
        <dbReference type="ChEBI" id="CHEBI:60344"/>
        <dbReference type="ChEBI" id="CHEBI:60530"/>
        <dbReference type="ChEBI" id="CHEBI:175763"/>
        <dbReference type="EC" id="2.5.1.141"/>
    </reaction>
</comment>
<sequence>MTEVNAIEKSPSMVRNLIEITKPRLSVVVVFSSIAGYFLGAEVYDWKVILMLIVGGYFLVGSSNVFNQIIEKDLDALMKRTRNRPLPTGRISVSTAWVYGLIMALSGIYILYLINFATAFFGALSIILYAAVYTPLKTRTPLCVFVGAFPGAIPYMLGWVAASGNFGIEPGTLFMLQFFWQFPHFWAIGWMLEDDYKAGGFKMLPTGGANKGTAVQIIWYTVWTISISLIPAFGVTGSLYMTWISAVLVGLLGLWFLYYAIKLFKERTNQIARKLMLVSVSYITLIQIIYVVDKFLR</sequence>
<name>A0A090WBV4_NONUL</name>
<dbReference type="GO" id="GO:0008495">
    <property type="term" value="F:protoheme IX farnesyltransferase activity"/>
    <property type="evidence" value="ECO:0007669"/>
    <property type="project" value="UniProtKB-UniRule"/>
</dbReference>
<keyword evidence="2 9" id="KW-1003">Cell membrane</keyword>
<feature type="transmembrane region" description="Helical" evidence="9">
    <location>
        <begin position="91"/>
        <end position="112"/>
    </location>
</feature>
<feature type="transmembrane region" description="Helical" evidence="9">
    <location>
        <begin position="213"/>
        <end position="234"/>
    </location>
</feature>
<keyword evidence="5 9" id="KW-1133">Transmembrane helix</keyword>
<dbReference type="EC" id="2.5.1.141" evidence="9"/>
<dbReference type="UniPathway" id="UPA00834">
    <property type="reaction ID" value="UER00712"/>
</dbReference>
<comment type="similarity">
    <text evidence="9">Belongs to the UbiA prenyltransferase family. Protoheme IX farnesyltransferase subfamily.</text>
</comment>
<feature type="transmembrane region" description="Helical" evidence="9">
    <location>
        <begin position="25"/>
        <end position="43"/>
    </location>
</feature>
<evidence type="ECO:0000256" key="2">
    <source>
        <dbReference type="ARBA" id="ARBA00022475"/>
    </source>
</evidence>
<dbReference type="Gene3D" id="1.10.357.140">
    <property type="entry name" value="UbiA prenyltransferase"/>
    <property type="match status" value="1"/>
</dbReference>
<feature type="transmembrane region" description="Helical" evidence="9">
    <location>
        <begin position="240"/>
        <end position="259"/>
    </location>
</feature>
<dbReference type="InterPro" id="IPR006369">
    <property type="entry name" value="Protohaem_IX_farnesylTrfase"/>
</dbReference>
<dbReference type="InterPro" id="IPR044878">
    <property type="entry name" value="UbiA_sf"/>
</dbReference>
<organism evidence="10 11">
    <name type="scientific">Nonlabens ulvanivorans</name>
    <name type="common">Persicivirga ulvanivorans</name>
    <dbReference type="NCBI Taxonomy" id="906888"/>
    <lineage>
        <taxon>Bacteria</taxon>
        <taxon>Pseudomonadati</taxon>
        <taxon>Bacteroidota</taxon>
        <taxon>Flavobacteriia</taxon>
        <taxon>Flavobacteriales</taxon>
        <taxon>Flavobacteriaceae</taxon>
        <taxon>Nonlabens</taxon>
    </lineage>
</organism>
<feature type="transmembrane region" description="Helical" evidence="9">
    <location>
        <begin position="271"/>
        <end position="292"/>
    </location>
</feature>
<dbReference type="PANTHER" id="PTHR43448">
    <property type="entry name" value="PROTOHEME IX FARNESYLTRANSFERASE, MITOCHONDRIAL"/>
    <property type="match status" value="1"/>
</dbReference>
<comment type="subcellular location">
    <subcellularLocation>
        <location evidence="9">Cell membrane</location>
        <topology evidence="9">Multi-pass membrane protein</topology>
    </subcellularLocation>
    <subcellularLocation>
        <location evidence="1">Membrane</location>
        <topology evidence="1">Multi-pass membrane protein</topology>
    </subcellularLocation>
</comment>
<feature type="transmembrane region" description="Helical" evidence="9">
    <location>
        <begin position="118"/>
        <end position="136"/>
    </location>
</feature>
<evidence type="ECO:0000256" key="1">
    <source>
        <dbReference type="ARBA" id="ARBA00004141"/>
    </source>
</evidence>
<dbReference type="PROSITE" id="PS00943">
    <property type="entry name" value="UBIA"/>
    <property type="match status" value="1"/>
</dbReference>
<keyword evidence="4 9" id="KW-0812">Transmembrane</keyword>
<evidence type="ECO:0000256" key="9">
    <source>
        <dbReference type="HAMAP-Rule" id="MF_00154"/>
    </source>
</evidence>
<dbReference type="PANTHER" id="PTHR43448:SF2">
    <property type="entry name" value="PROTOHEME IX FARNESYLTRANSFERASE, MITOCHONDRIAL"/>
    <property type="match status" value="1"/>
</dbReference>
<comment type="function">
    <text evidence="9">Converts heme B (protoheme IX) to heme O by substitution of the vinyl group on carbon 2 of heme B porphyrin ring with a hydroxyethyl farnesyl side group.</text>
</comment>
<dbReference type="NCBIfam" id="TIGR01473">
    <property type="entry name" value="cyoE_ctaB"/>
    <property type="match status" value="1"/>
</dbReference>